<sequence length="558" mass="63528">MCDEDREEKQDKRSRRKRKRKTVACVLLLLMSCAYLGVFLWIAHTGCLTWIGIVVGTILLAPNIFIAVAGLAHKEKLEKRLCRISLCLGIAILVVLGILVFWPDPPGPWRSYTFDAEVAAFEAKRAVPGEENAALRYEAALSTVDVNDRPESVSDVTLLLRRLSQEPWESEEQPEVSVWLDSHATLIHELLKIGQMGECRWPMATEFGEDSPVPYKQLAFAAQLFLLAGNRDLGEDRIEKSLEKSFWLLRHADHLYQQTHNTDLRIGFRREELALQMIRYVLVRGEASPVDLEAIARHLPGTESTWNQDIARLLRFDEVRFAQVMAPVYEFNGRGQIRFSASAFPFLPKDKPPPKPRALSGKLWKLCCHMNMPLNPDDVWMMARQESSRVMRLLESGPVLPVPEDDLFNGKSFVYFVTNVLANLTRFMARSLTFGISTYASFGRSYAENLTHRRGTWLVLGLRRYRDDHGSWPSSLDAISAYVPAEAFVDPTSGGRFVYALDGNSFRLYSTGVNRTDEGGRARYIEERDYCEDDILIWPLPKPEPRKPQPKHEDVDGV</sequence>
<dbReference type="RefSeq" id="WP_349245681.1">
    <property type="nucleotide sequence ID" value="NZ_JASCXX010000018.1"/>
</dbReference>
<comment type="caution">
    <text evidence="2">The sequence shown here is derived from an EMBL/GenBank/DDBJ whole genome shotgun (WGS) entry which is preliminary data.</text>
</comment>
<keyword evidence="3" id="KW-1185">Reference proteome</keyword>
<proteinExistence type="predicted"/>
<feature type="transmembrane region" description="Helical" evidence="1">
    <location>
        <begin position="84"/>
        <end position="102"/>
    </location>
</feature>
<evidence type="ECO:0000313" key="3">
    <source>
        <dbReference type="Proteomes" id="UP001431776"/>
    </source>
</evidence>
<name>A0AAW6U3W4_9BACT</name>
<accession>A0AAW6U3W4</accession>
<dbReference type="AlphaFoldDB" id="A0AAW6U3W4"/>
<organism evidence="2 3">
    <name type="scientific">Anaerobaca lacustris</name>
    <dbReference type="NCBI Taxonomy" id="3044600"/>
    <lineage>
        <taxon>Bacteria</taxon>
        <taxon>Pseudomonadati</taxon>
        <taxon>Planctomycetota</taxon>
        <taxon>Phycisphaerae</taxon>
        <taxon>Sedimentisphaerales</taxon>
        <taxon>Anaerobacaceae</taxon>
        <taxon>Anaerobaca</taxon>
    </lineage>
</organism>
<dbReference type="PROSITE" id="PS51257">
    <property type="entry name" value="PROKAR_LIPOPROTEIN"/>
    <property type="match status" value="1"/>
</dbReference>
<evidence type="ECO:0000256" key="1">
    <source>
        <dbReference type="SAM" id="Phobius"/>
    </source>
</evidence>
<dbReference type="EMBL" id="JASCXX010000018">
    <property type="protein sequence ID" value="MDI6450271.1"/>
    <property type="molecule type" value="Genomic_DNA"/>
</dbReference>
<protein>
    <submittedName>
        <fullName evidence="2">Uncharacterized protein</fullName>
    </submittedName>
</protein>
<evidence type="ECO:0000313" key="2">
    <source>
        <dbReference type="EMBL" id="MDI6450271.1"/>
    </source>
</evidence>
<keyword evidence="1" id="KW-1133">Transmembrane helix</keyword>
<reference evidence="2" key="1">
    <citation type="submission" date="2023-05" db="EMBL/GenBank/DDBJ databases">
        <title>Anaerotaeda fermentans gen. nov., sp. nov., a novel anaerobic planctomycete of the new family within the order Sedimentisphaerales isolated from Taman Peninsula, Russia.</title>
        <authorList>
            <person name="Khomyakova M.A."/>
            <person name="Merkel A.Y."/>
            <person name="Slobodkin A.I."/>
        </authorList>
    </citation>
    <scope>NUCLEOTIDE SEQUENCE</scope>
    <source>
        <strain evidence="2">M17dextr</strain>
    </source>
</reference>
<gene>
    <name evidence="2" type="ORF">QJ522_14520</name>
</gene>
<keyword evidence="1" id="KW-0812">Transmembrane</keyword>
<feature type="transmembrane region" description="Helical" evidence="1">
    <location>
        <begin position="48"/>
        <end position="72"/>
    </location>
</feature>
<dbReference type="Proteomes" id="UP001431776">
    <property type="component" value="Unassembled WGS sequence"/>
</dbReference>
<feature type="transmembrane region" description="Helical" evidence="1">
    <location>
        <begin position="21"/>
        <end position="42"/>
    </location>
</feature>
<keyword evidence="1" id="KW-0472">Membrane</keyword>